<dbReference type="GO" id="GO:0006813">
    <property type="term" value="P:potassium ion transport"/>
    <property type="evidence" value="ECO:0007669"/>
    <property type="project" value="InterPro"/>
</dbReference>
<feature type="domain" description="RCK N-terminal" evidence="8">
    <location>
        <begin position="430"/>
        <end position="545"/>
    </location>
</feature>
<feature type="transmembrane region" description="Helical" evidence="7">
    <location>
        <begin position="304"/>
        <end position="323"/>
    </location>
</feature>
<feature type="transmembrane region" description="Helical" evidence="7">
    <location>
        <begin position="68"/>
        <end position="87"/>
    </location>
</feature>
<evidence type="ECO:0000313" key="9">
    <source>
        <dbReference type="EMBL" id="MBN2067477.1"/>
    </source>
</evidence>
<keyword evidence="3" id="KW-0813">Transport</keyword>
<evidence type="ECO:0000256" key="7">
    <source>
        <dbReference type="SAM" id="Phobius"/>
    </source>
</evidence>
<gene>
    <name evidence="9" type="ORF">JW744_03345</name>
</gene>
<evidence type="ECO:0000256" key="5">
    <source>
        <dbReference type="ARBA" id="ARBA00022989"/>
    </source>
</evidence>
<feature type="transmembrane region" description="Helical" evidence="7">
    <location>
        <begin position="99"/>
        <end position="124"/>
    </location>
</feature>
<feature type="transmembrane region" description="Helical" evidence="7">
    <location>
        <begin position="335"/>
        <end position="356"/>
    </location>
</feature>
<feature type="transmembrane region" description="Helical" evidence="7">
    <location>
        <begin position="6"/>
        <end position="26"/>
    </location>
</feature>
<keyword evidence="4 7" id="KW-0812">Transmembrane</keyword>
<keyword evidence="6 7" id="KW-0472">Membrane</keyword>
<dbReference type="PANTHER" id="PTHR42751:SF3">
    <property type="entry name" value="SODIUM_GLUTAMATE SYMPORTER"/>
    <property type="match status" value="1"/>
</dbReference>
<proteinExistence type="inferred from homology"/>
<dbReference type="InterPro" id="IPR006153">
    <property type="entry name" value="Cation/H_exchanger_TM"/>
</dbReference>
<dbReference type="Pfam" id="PF00999">
    <property type="entry name" value="Na_H_Exchanger"/>
    <property type="match status" value="1"/>
</dbReference>
<evidence type="ECO:0000256" key="4">
    <source>
        <dbReference type="ARBA" id="ARBA00022692"/>
    </source>
</evidence>
<dbReference type="PANTHER" id="PTHR42751">
    <property type="entry name" value="SODIUM/HYDROGEN EXCHANGER FAMILY/TRKA DOMAIN PROTEIN"/>
    <property type="match status" value="1"/>
</dbReference>
<name>A0A938YWM3_9ARCH</name>
<dbReference type="AlphaFoldDB" id="A0A938YWM3"/>
<evidence type="ECO:0000259" key="8">
    <source>
        <dbReference type="PROSITE" id="PS51201"/>
    </source>
</evidence>
<dbReference type="PROSITE" id="PS51201">
    <property type="entry name" value="RCK_N"/>
    <property type="match status" value="1"/>
</dbReference>
<dbReference type="GO" id="GO:0015297">
    <property type="term" value="F:antiporter activity"/>
    <property type="evidence" value="ECO:0007669"/>
    <property type="project" value="InterPro"/>
</dbReference>
<accession>A0A938YWM3</accession>
<dbReference type="EMBL" id="JAFGDB010000054">
    <property type="protein sequence ID" value="MBN2067477.1"/>
    <property type="molecule type" value="Genomic_DNA"/>
</dbReference>
<dbReference type="GO" id="GO:1902600">
    <property type="term" value="P:proton transmembrane transport"/>
    <property type="evidence" value="ECO:0007669"/>
    <property type="project" value="InterPro"/>
</dbReference>
<evidence type="ECO:0000256" key="1">
    <source>
        <dbReference type="ARBA" id="ARBA00004141"/>
    </source>
</evidence>
<dbReference type="Proteomes" id="UP000809243">
    <property type="component" value="Unassembled WGS sequence"/>
</dbReference>
<comment type="caution">
    <text evidence="9">The sequence shown here is derived from an EMBL/GenBank/DDBJ whole genome shotgun (WGS) entry which is preliminary data.</text>
</comment>
<feature type="transmembrane region" description="Helical" evidence="7">
    <location>
        <begin position="130"/>
        <end position="149"/>
    </location>
</feature>
<feature type="transmembrane region" description="Helical" evidence="7">
    <location>
        <begin position="195"/>
        <end position="214"/>
    </location>
</feature>
<evidence type="ECO:0000256" key="6">
    <source>
        <dbReference type="ARBA" id="ARBA00023136"/>
    </source>
</evidence>
<feature type="transmembrane region" description="Helical" evidence="7">
    <location>
        <begin position="226"/>
        <end position="244"/>
    </location>
</feature>
<dbReference type="Pfam" id="PF02254">
    <property type="entry name" value="TrkA_N"/>
    <property type="match status" value="1"/>
</dbReference>
<dbReference type="InterPro" id="IPR036291">
    <property type="entry name" value="NAD(P)-bd_dom_sf"/>
</dbReference>
<feature type="transmembrane region" description="Helical" evidence="7">
    <location>
        <begin position="33"/>
        <end position="56"/>
    </location>
</feature>
<reference evidence="9" key="1">
    <citation type="submission" date="2021-01" db="EMBL/GenBank/DDBJ databases">
        <title>Active Sulfur Cycling in an Early Earth Analoge.</title>
        <authorList>
            <person name="Hahn C.R."/>
            <person name="Youssef N.H."/>
            <person name="Elshahed M."/>
        </authorList>
    </citation>
    <scope>NUCLEOTIDE SEQUENCE</scope>
    <source>
        <strain evidence="9">Zod_Metabat.1151</strain>
    </source>
</reference>
<evidence type="ECO:0000256" key="2">
    <source>
        <dbReference type="ARBA" id="ARBA00005551"/>
    </source>
</evidence>
<evidence type="ECO:0000313" key="10">
    <source>
        <dbReference type="Proteomes" id="UP000809243"/>
    </source>
</evidence>
<feature type="transmembrane region" description="Helical" evidence="7">
    <location>
        <begin position="250"/>
        <end position="268"/>
    </location>
</feature>
<dbReference type="SUPFAM" id="SSF51735">
    <property type="entry name" value="NAD(P)-binding Rossmann-fold domains"/>
    <property type="match status" value="1"/>
</dbReference>
<comment type="subcellular location">
    <subcellularLocation>
        <location evidence="1">Membrane</location>
        <topology evidence="1">Multi-pass membrane protein</topology>
    </subcellularLocation>
</comment>
<dbReference type="GO" id="GO:0016020">
    <property type="term" value="C:membrane"/>
    <property type="evidence" value="ECO:0007669"/>
    <property type="project" value="UniProtKB-SubCell"/>
</dbReference>
<dbReference type="InterPro" id="IPR003148">
    <property type="entry name" value="RCK_N"/>
</dbReference>
<evidence type="ECO:0000256" key="3">
    <source>
        <dbReference type="ARBA" id="ARBA00022448"/>
    </source>
</evidence>
<dbReference type="Gene3D" id="3.40.50.720">
    <property type="entry name" value="NAD(P)-binding Rossmann-like Domain"/>
    <property type="match status" value="1"/>
</dbReference>
<protein>
    <submittedName>
        <fullName evidence="9">Cation:proton antiporter</fullName>
    </submittedName>
</protein>
<feature type="transmembrane region" description="Helical" evidence="7">
    <location>
        <begin position="368"/>
        <end position="390"/>
    </location>
</feature>
<feature type="transmembrane region" description="Helical" evidence="7">
    <location>
        <begin position="280"/>
        <end position="298"/>
    </location>
</feature>
<dbReference type="InterPro" id="IPR038770">
    <property type="entry name" value="Na+/solute_symporter_sf"/>
</dbReference>
<sequence>MALEFSLLIDLGLIVIAATLFGYIARLLKQPSLLAYILAGLAIGPLGLGAMNLAFQGMPLGISNMQDIRVFSELGIAFLLFSVGVESDFRKLLSVGKTALLGAILQVAVTIAIGVLFTMLFPIMSFEESIYLGVILAFSSTMIVIKILGDAYEINTLHGRLLIGFLLIQDFLVIIAIPLLKDISLALSPGFLSEVVLKTVLLIAAAGVINRYLLPRLFKFSLRYQEEFYLAAVSSCFIFIGLALVMDIPIAVGAFIGGLALSTLPYNTEIFNKIRGLRDFFVTIFFVSLGMQLSFEFASIPVALIVFLVGMVIILKPLLYYLITIFSGFGNKISVLVALGLANVSEFSFIIAQQGYNPLDPGGSILSKGLFSLVVLIIAVSMVLTPYLMFGSKRIAKSTEKLSEKLPSKLRKKGFSRKLESFEQMPNQLTSHIVILGGGTMGSEIAKALYKSFPTVVIDQDSDVVYSCIQQGINALYGEADNIEILNRINIKDAKLVVLAIPNIDASLRALSFIKEANRETPVFARAHYYKDALKLYKAGVEFVCMPHVIGSNVFLKNIATFLDSGKLYKVINLEEEYLRYLKEKAEEEKMHFGL</sequence>
<keyword evidence="5 7" id="KW-1133">Transmembrane helix</keyword>
<organism evidence="9 10">
    <name type="scientific">Candidatus Iainarchaeum sp</name>
    <dbReference type="NCBI Taxonomy" id="3101447"/>
    <lineage>
        <taxon>Archaea</taxon>
        <taxon>Candidatus Iainarchaeota</taxon>
        <taxon>Candidatus Iainarchaeia</taxon>
        <taxon>Candidatus Iainarchaeales</taxon>
        <taxon>Candidatus Iainarchaeaceae</taxon>
        <taxon>Candidatus Iainarchaeum</taxon>
    </lineage>
</organism>
<feature type="transmembrane region" description="Helical" evidence="7">
    <location>
        <begin position="161"/>
        <end position="180"/>
    </location>
</feature>
<dbReference type="Gene3D" id="1.20.1530.20">
    <property type="match status" value="1"/>
</dbReference>
<comment type="similarity">
    <text evidence="2">Belongs to the monovalent cation:proton antiporter 2 (CPA2) transporter (TC 2.A.37) family.</text>
</comment>